<dbReference type="InterPro" id="IPR050955">
    <property type="entry name" value="Plant_Biomass_Hydrol_Est"/>
</dbReference>
<gene>
    <name evidence="3" type="ORF">ABGN05_00585</name>
</gene>
<dbReference type="PANTHER" id="PTHR43037">
    <property type="entry name" value="UNNAMED PRODUCT-RELATED"/>
    <property type="match status" value="1"/>
</dbReference>
<dbReference type="SUPFAM" id="SSF53474">
    <property type="entry name" value="alpha/beta-Hydrolases"/>
    <property type="match status" value="2"/>
</dbReference>
<evidence type="ECO:0000313" key="3">
    <source>
        <dbReference type="EMBL" id="MEX0404151.1"/>
    </source>
</evidence>
<evidence type="ECO:0000256" key="1">
    <source>
        <dbReference type="ARBA" id="ARBA00022729"/>
    </source>
</evidence>
<dbReference type="Gene3D" id="3.40.50.1820">
    <property type="entry name" value="alpha/beta hydrolase"/>
    <property type="match status" value="1"/>
</dbReference>
<dbReference type="InterPro" id="IPR010126">
    <property type="entry name" value="Esterase_phb"/>
</dbReference>
<evidence type="ECO:0000256" key="2">
    <source>
        <dbReference type="ARBA" id="ARBA00022801"/>
    </source>
</evidence>
<reference evidence="3 4" key="1">
    <citation type="submission" date="2024-05" db="EMBL/GenBank/DDBJ databases">
        <authorList>
            <person name="Jiang F."/>
        </authorList>
    </citation>
    <scope>NUCLEOTIDE SEQUENCE [LARGE SCALE GENOMIC DNA]</scope>
    <source>
        <strain evidence="3 4">LZ166</strain>
    </source>
</reference>
<keyword evidence="1" id="KW-0732">Signal</keyword>
<protein>
    <submittedName>
        <fullName evidence="3">PHB depolymerase family esterase</fullName>
    </submittedName>
</protein>
<dbReference type="Pfam" id="PF10503">
    <property type="entry name" value="Esterase_PHB"/>
    <property type="match status" value="1"/>
</dbReference>
<dbReference type="EMBL" id="JBDPGJ010000001">
    <property type="protein sequence ID" value="MEX0404151.1"/>
    <property type="molecule type" value="Genomic_DNA"/>
</dbReference>
<dbReference type="Proteomes" id="UP001556692">
    <property type="component" value="Unassembled WGS sequence"/>
</dbReference>
<dbReference type="NCBIfam" id="TIGR01840">
    <property type="entry name" value="esterase_phb"/>
    <property type="match status" value="1"/>
</dbReference>
<name>A0ABV3SC63_9HYPH</name>
<dbReference type="PANTHER" id="PTHR43037:SF1">
    <property type="entry name" value="BLL1128 PROTEIN"/>
    <property type="match status" value="1"/>
</dbReference>
<keyword evidence="4" id="KW-1185">Reference proteome</keyword>
<evidence type="ECO:0000313" key="4">
    <source>
        <dbReference type="Proteomes" id="UP001556692"/>
    </source>
</evidence>
<dbReference type="InterPro" id="IPR029058">
    <property type="entry name" value="AB_hydrolase_fold"/>
</dbReference>
<proteinExistence type="predicted"/>
<accession>A0ABV3SC63</accession>
<sequence length="381" mass="39436">MRNISDTIARLSAMRARQTAGMGHAGAASHLTPLTNFGSNPGALGASHHVPEDMPDGAPLVVVLHGCTQDAAGYDRHSGWSKLAAEAGFAVLYAEQQRGNNPNLCFNWFQPGDARRGAGEAQSIRQMVEAMVVAHGLDRKRVFVTGLSAGGAMSATMLAAYPDVFSAGAIIAGLPHGSASTVPEAFDRMRGHGGGSVEDLQRTLSGASNHSGPWPRISVWHGTADHTVAPSNADAIVAQWQGVHGLDADPSHAETAGRLTRQVWRDAAGEAVLEVNMIAGMGHGTPVGHDGLGSPGPYMLDVGISSTRRIAGFWGIAEAEAVVTGRQTDAVSPAARPHRDATGPVAARAAAPKSGAYQPAAEATGVKKIIEDALRTAGLMR</sequence>
<comment type="caution">
    <text evidence="3">The sequence shown here is derived from an EMBL/GenBank/DDBJ whole genome shotgun (WGS) entry which is preliminary data.</text>
</comment>
<keyword evidence="2" id="KW-0378">Hydrolase</keyword>
<dbReference type="RefSeq" id="WP_367952054.1">
    <property type="nucleotide sequence ID" value="NZ_JBDPGJ010000001.1"/>
</dbReference>
<organism evidence="3 4">
    <name type="scientific">Aquibium pacificus</name>
    <dbReference type="NCBI Taxonomy" id="3153579"/>
    <lineage>
        <taxon>Bacteria</taxon>
        <taxon>Pseudomonadati</taxon>
        <taxon>Pseudomonadota</taxon>
        <taxon>Alphaproteobacteria</taxon>
        <taxon>Hyphomicrobiales</taxon>
        <taxon>Phyllobacteriaceae</taxon>
        <taxon>Aquibium</taxon>
    </lineage>
</organism>